<feature type="domain" description="ABC-type uncharacterised transport system" evidence="2">
    <location>
        <begin position="220"/>
        <end position="424"/>
    </location>
</feature>
<gene>
    <name evidence="3" type="ORF">DAY19_08705</name>
</gene>
<protein>
    <recommendedName>
        <fullName evidence="2">ABC-type uncharacterized transport system domain-containing protein</fullName>
    </recommendedName>
</protein>
<feature type="transmembrane region" description="Helical" evidence="1">
    <location>
        <begin position="29"/>
        <end position="47"/>
    </location>
</feature>
<proteinExistence type="predicted"/>
<dbReference type="Proteomes" id="UP000443582">
    <property type="component" value="Unassembled WGS sequence"/>
</dbReference>
<keyword evidence="1" id="KW-0812">Transmembrane</keyword>
<sequence>MKKITLSLCAVFYLIACFLFLVIPEHAFLVGATFIIALAMTILTFYFHLTEIRNFVKSTFGRNLLSNFTAFFLLFCILAVLNFIVFKKGGIWDLSQRKLNTLSDLTVKTVDKFDEKVEMVVFSNKESKNAILSLLELYKNENTSLVTSYYDPELRPDMIAQYGVTVSPSIVLVKGDKKVIVTRILELGITNGLIRLQRKEDPTICFNYHPKFQDSTDNGFTGLIHVLKQSAYKLNVIDLLQAKAIPETCNVFSILEPTNDFSKEQVEKLSSYYENGGRIFGAFMPNFRGEKLTNLKKFFEDNGLIIHNDVVIDPANSLESSKGTAPIITSFDKLHINQDFRERVFLPLASSVSAAKDFVKNFHSLASSSPKSWAEQKLISVIAGDVKKDSADIAGPIDMAAAITREDAPALMAIGNTSFISNKFFSYQSNFKFISNLYHWMTGQGQLASMNSVVFKEKPLLVSVIEKQMIFYFSIVILPLIFLIVALVLYQRRKFAA</sequence>
<keyword evidence="4" id="KW-1185">Reference proteome</keyword>
<organism evidence="3 4">
    <name type="scientific">Halobacteriovorax vibrionivorans</name>
    <dbReference type="NCBI Taxonomy" id="2152716"/>
    <lineage>
        <taxon>Bacteria</taxon>
        <taxon>Pseudomonadati</taxon>
        <taxon>Bdellovibrionota</taxon>
        <taxon>Bacteriovoracia</taxon>
        <taxon>Bacteriovoracales</taxon>
        <taxon>Halobacteriovoraceae</taxon>
        <taxon>Halobacteriovorax</taxon>
    </lineage>
</organism>
<evidence type="ECO:0000259" key="2">
    <source>
        <dbReference type="Pfam" id="PF09822"/>
    </source>
</evidence>
<feature type="transmembrane region" description="Helical" evidence="1">
    <location>
        <begin position="469"/>
        <end position="490"/>
    </location>
</feature>
<evidence type="ECO:0000256" key="1">
    <source>
        <dbReference type="SAM" id="Phobius"/>
    </source>
</evidence>
<feature type="transmembrane region" description="Helical" evidence="1">
    <location>
        <begin position="68"/>
        <end position="86"/>
    </location>
</feature>
<dbReference type="RefSeq" id="WP_115361468.1">
    <property type="nucleotide sequence ID" value="NZ_QDKL01000002.1"/>
</dbReference>
<keyword evidence="1" id="KW-0472">Membrane</keyword>
<dbReference type="EMBL" id="QDKL01000002">
    <property type="protein sequence ID" value="RZF21759.1"/>
    <property type="molecule type" value="Genomic_DNA"/>
</dbReference>
<reference evidence="4" key="1">
    <citation type="journal article" date="2019" name="Int. J. Syst. Evol. Microbiol.">
        <title>Halobacteriovorax valvorus sp. nov., a novel prokaryotic predator isolated from coastal seawater of China.</title>
        <authorList>
            <person name="Chen M.-X."/>
        </authorList>
    </citation>
    <scope>NUCLEOTIDE SEQUENCE [LARGE SCALE GENOMIC DNA]</scope>
    <source>
        <strain evidence="4">BL9</strain>
    </source>
</reference>
<keyword evidence="1" id="KW-1133">Transmembrane helix</keyword>
<accession>A0ABY0IJN2</accession>
<evidence type="ECO:0000313" key="3">
    <source>
        <dbReference type="EMBL" id="RZF21759.1"/>
    </source>
</evidence>
<feature type="transmembrane region" description="Helical" evidence="1">
    <location>
        <begin position="5"/>
        <end position="23"/>
    </location>
</feature>
<name>A0ABY0IJN2_9BACT</name>
<comment type="caution">
    <text evidence="3">The sequence shown here is derived from an EMBL/GenBank/DDBJ whole genome shotgun (WGS) entry which is preliminary data.</text>
</comment>
<dbReference type="InterPro" id="IPR019196">
    <property type="entry name" value="ABC_transp_unknown"/>
</dbReference>
<dbReference type="Pfam" id="PF09822">
    <property type="entry name" value="ABC_transp_aux"/>
    <property type="match status" value="1"/>
</dbReference>
<evidence type="ECO:0000313" key="4">
    <source>
        <dbReference type="Proteomes" id="UP000443582"/>
    </source>
</evidence>